<evidence type="ECO:0000313" key="4">
    <source>
        <dbReference type="Proteomes" id="UP000634206"/>
    </source>
</evidence>
<feature type="region of interest" description="Disordered" evidence="1">
    <location>
        <begin position="914"/>
        <end position="949"/>
    </location>
</feature>
<feature type="transmembrane region" description="Helical" evidence="2">
    <location>
        <begin position="21"/>
        <end position="43"/>
    </location>
</feature>
<comment type="caution">
    <text evidence="3">The sequence shown here is derived from an EMBL/GenBank/DDBJ whole genome shotgun (WGS) entry which is preliminary data.</text>
</comment>
<evidence type="ECO:0000256" key="2">
    <source>
        <dbReference type="SAM" id="Phobius"/>
    </source>
</evidence>
<organism evidence="3 4">
    <name type="scientific">Oceaniferula flava</name>
    <dbReference type="NCBI Taxonomy" id="2800421"/>
    <lineage>
        <taxon>Bacteria</taxon>
        <taxon>Pseudomonadati</taxon>
        <taxon>Verrucomicrobiota</taxon>
        <taxon>Verrucomicrobiia</taxon>
        <taxon>Verrucomicrobiales</taxon>
        <taxon>Verrucomicrobiaceae</taxon>
        <taxon>Oceaniferula</taxon>
    </lineage>
</organism>
<gene>
    <name evidence="3" type="ORF">JIN83_04700</name>
</gene>
<dbReference type="EMBL" id="JAENIG010000002">
    <property type="protein sequence ID" value="MBK1854243.1"/>
    <property type="molecule type" value="Genomic_DNA"/>
</dbReference>
<evidence type="ECO:0000256" key="1">
    <source>
        <dbReference type="SAM" id="MobiDB-lite"/>
    </source>
</evidence>
<keyword evidence="4" id="KW-1185">Reference proteome</keyword>
<feature type="region of interest" description="Disordered" evidence="1">
    <location>
        <begin position="106"/>
        <end position="141"/>
    </location>
</feature>
<evidence type="ECO:0008006" key="5">
    <source>
        <dbReference type="Google" id="ProtNLM"/>
    </source>
</evidence>
<proteinExistence type="predicted"/>
<evidence type="ECO:0000313" key="3">
    <source>
        <dbReference type="EMBL" id="MBK1854243.1"/>
    </source>
</evidence>
<dbReference type="Proteomes" id="UP000634206">
    <property type="component" value="Unassembled WGS sequence"/>
</dbReference>
<keyword evidence="2" id="KW-1133">Transmembrane helix</keyword>
<sequence length="1160" mass="126776">MKTTHPHRNGGSSHGHTQSGFALIATISVMVLLSMIALAMLSLSSISVRSSNHDQAMEEARHNARLSLMMAIGQLQSLSGPDTRVTASSRLLSESHVAATGVWRSWEGTDHDGTGKPKAPDYDLKTRTGDPDKDPANASDDGRFLGWLASTSASPSVDDLSDFSKTATDDYILMLGSGSVASPDEHVYVNPLPVNDGRGAVAWWTSGDNSKAMINTDLTETPSSVVEWHQRVRSNGRADAETFGLGKINDRAVGSTVPSRESLELVESGAEVRKFHDLTTYNRGLLTNTATGGWRKDISLLSEQYQQLPNTDLPSFTMEPGDIETFDKATQSSFPNDALIYPWSSYRNVRNTAWGKVPPICSWTALVDYALQYQNLTSGSSAKTAMNTHISGIGANDRYNFQEKVRRIPQLARIQWVFSLCSTKQVSGTNAGKYKPGLMLTPVVTLWNPYNVELTTSAYQMRIRREGIVPLRFSFKVGSTVYPLTSIPQITNGDITLRIRNSFTLAPGATRIFGLSNNSPQDAANRTLDLVPGYQPGGGLRFYRINSGNEVYVNASDPYSIEEVAYNDTSAGNGSIGIYFDTTINSSYTLAQRMGYREDQLGGSDVVEQLYPPLTQSAEVDRVDDVEDTGSYAFASAIFGFRMATPISSAPEHQHLYSKGMLQSNPLNYYAEVGKEDNGSSLTTMAGSGVFHPINAPYDFAFLDVNGWNDTRYIPQFDASTNSGYIVSGLSAYDGLTRSVMAELPTRPLQSLAQLQHFDARNNNPIPPFQFNLIGNGSAHPLFEPTQVSVSTSVNSGMINDDTYMLNHLLFDDWFVSSIAPDLDDFSNSEDRDYETVYRDHVTGVERLPNRFYLPASGADEDAVSDHVNSATNVYTYASIASQLEVAGMFNVNSVSVEAWKAILKHSRDSEVPYLASNGSTTSDAPRSYPYPRTSIAGDQAVNSGSTESNPLNSDAAIFAGYPALTDEQVDALAEEIVEEIRKRGPFLSLSEFVNRQLSSDKDLAIASTIQKALDNLAAMGTSAENPFAEIQSRAFEITSPPPGNTDYKFPEAALGSSAFGVPGWVRQADILTPLAPIITARDDTFTIRAYGDARDASDPDKIVATAWCEATVQRSAEFVDPSDPSVIDPYSTEMKSEVNKRYGRRYQIVAFRWLAKDEL</sequence>
<feature type="compositionally biased region" description="Basic and acidic residues" evidence="1">
    <location>
        <begin position="107"/>
        <end position="141"/>
    </location>
</feature>
<dbReference type="AlphaFoldDB" id="A0AAE2SAG0"/>
<keyword evidence="2" id="KW-0472">Membrane</keyword>
<name>A0AAE2SAG0_9BACT</name>
<dbReference type="RefSeq" id="WP_309488848.1">
    <property type="nucleotide sequence ID" value="NZ_JAENIG010000002.1"/>
</dbReference>
<keyword evidence="2" id="KW-0812">Transmembrane</keyword>
<reference evidence="3" key="1">
    <citation type="submission" date="2021-01" db="EMBL/GenBank/DDBJ databases">
        <title>Modified the classification status of verrucomicrobia.</title>
        <authorList>
            <person name="Feng X."/>
        </authorList>
    </citation>
    <scope>NUCLEOTIDE SEQUENCE</scope>
    <source>
        <strain evidence="3">5K15</strain>
    </source>
</reference>
<accession>A0AAE2SAG0</accession>
<protein>
    <recommendedName>
        <fullName evidence="5">Verru_Chthon cassette protein A</fullName>
    </recommendedName>
</protein>